<feature type="repeat" description="WD" evidence="3">
    <location>
        <begin position="207"/>
        <end position="246"/>
    </location>
</feature>
<reference evidence="5 6" key="1">
    <citation type="journal article" date="2018" name="Front. Microbiol.">
        <title>Prospects for Fungal Bioremediation of Acidic Radioactive Waste Sites: Characterization and Genome Sequence of Rhodotorula taiwanensis MD1149.</title>
        <authorList>
            <person name="Tkavc R."/>
            <person name="Matrosova V.Y."/>
            <person name="Grichenko O.E."/>
            <person name="Gostincar C."/>
            <person name="Volpe R.P."/>
            <person name="Klimenkova P."/>
            <person name="Gaidamakova E.K."/>
            <person name="Zhou C.E."/>
            <person name="Stewart B.J."/>
            <person name="Lyman M.G."/>
            <person name="Malfatti S.A."/>
            <person name="Rubinfeld B."/>
            <person name="Courtot M."/>
            <person name="Singh J."/>
            <person name="Dalgard C.L."/>
            <person name="Hamilton T."/>
            <person name="Frey K.G."/>
            <person name="Gunde-Cimerman N."/>
            <person name="Dugan L."/>
            <person name="Daly M.J."/>
        </authorList>
    </citation>
    <scope>NUCLEOTIDE SEQUENCE [LARGE SCALE GENOMIC DNA]</scope>
    <source>
        <strain evidence="5 6">MD1149</strain>
    </source>
</reference>
<dbReference type="InterPro" id="IPR020472">
    <property type="entry name" value="WD40_PAC1"/>
</dbReference>
<proteinExistence type="predicted"/>
<protein>
    <submittedName>
        <fullName evidence="5">Uncharacterized protein</fullName>
    </submittedName>
</protein>
<dbReference type="PROSITE" id="PS50082">
    <property type="entry name" value="WD_REPEATS_2"/>
    <property type="match status" value="5"/>
</dbReference>
<feature type="repeat" description="WD" evidence="3">
    <location>
        <begin position="247"/>
        <end position="288"/>
    </location>
</feature>
<name>A0A2S5B0T8_9BASI</name>
<dbReference type="InterPro" id="IPR019775">
    <property type="entry name" value="WD40_repeat_CS"/>
</dbReference>
<organism evidence="5 6">
    <name type="scientific">Rhodotorula taiwanensis</name>
    <dbReference type="NCBI Taxonomy" id="741276"/>
    <lineage>
        <taxon>Eukaryota</taxon>
        <taxon>Fungi</taxon>
        <taxon>Dikarya</taxon>
        <taxon>Basidiomycota</taxon>
        <taxon>Pucciniomycotina</taxon>
        <taxon>Microbotryomycetes</taxon>
        <taxon>Sporidiobolales</taxon>
        <taxon>Sporidiobolaceae</taxon>
        <taxon>Rhodotorula</taxon>
    </lineage>
</organism>
<dbReference type="SUPFAM" id="SSF50978">
    <property type="entry name" value="WD40 repeat-like"/>
    <property type="match status" value="1"/>
</dbReference>
<comment type="caution">
    <text evidence="5">The sequence shown here is derived from an EMBL/GenBank/DDBJ whole genome shotgun (WGS) entry which is preliminary data.</text>
</comment>
<feature type="region of interest" description="Disordered" evidence="4">
    <location>
        <begin position="1"/>
        <end position="37"/>
    </location>
</feature>
<feature type="compositionally biased region" description="Polar residues" evidence="4">
    <location>
        <begin position="1"/>
        <end position="12"/>
    </location>
</feature>
<dbReference type="PRINTS" id="PR00320">
    <property type="entry name" value="GPROTEINBRPT"/>
</dbReference>
<dbReference type="PANTHER" id="PTHR22847:SF745">
    <property type="entry name" value="F-BOX_WD REPEAT-CONTAINING PROTEIN 7"/>
    <property type="match status" value="1"/>
</dbReference>
<feature type="repeat" description="WD" evidence="3">
    <location>
        <begin position="98"/>
        <end position="118"/>
    </location>
</feature>
<dbReference type="SMART" id="SM00320">
    <property type="entry name" value="WD40"/>
    <property type="match status" value="7"/>
</dbReference>
<evidence type="ECO:0000256" key="2">
    <source>
        <dbReference type="ARBA" id="ARBA00022737"/>
    </source>
</evidence>
<dbReference type="PROSITE" id="PS50294">
    <property type="entry name" value="WD_REPEATS_REGION"/>
    <property type="match status" value="4"/>
</dbReference>
<feature type="repeat" description="WD" evidence="3">
    <location>
        <begin position="119"/>
        <end position="150"/>
    </location>
</feature>
<evidence type="ECO:0000256" key="4">
    <source>
        <dbReference type="SAM" id="MobiDB-lite"/>
    </source>
</evidence>
<feature type="repeat" description="WD" evidence="3">
    <location>
        <begin position="289"/>
        <end position="330"/>
    </location>
</feature>
<dbReference type="OrthoDB" id="19711at2759"/>
<keyword evidence="2" id="KW-0677">Repeat</keyword>
<dbReference type="Gene3D" id="2.130.10.10">
    <property type="entry name" value="YVTN repeat-like/Quinoprotein amine dehydrogenase"/>
    <property type="match status" value="3"/>
</dbReference>
<evidence type="ECO:0000313" key="6">
    <source>
        <dbReference type="Proteomes" id="UP000237144"/>
    </source>
</evidence>
<dbReference type="PROSITE" id="PS00678">
    <property type="entry name" value="WD_REPEATS_1"/>
    <property type="match status" value="3"/>
</dbReference>
<dbReference type="AlphaFoldDB" id="A0A2S5B0T8"/>
<gene>
    <name evidence="5" type="ORF">BMF94_6683</name>
</gene>
<dbReference type="EMBL" id="PJQD01000122">
    <property type="protein sequence ID" value="POY70402.1"/>
    <property type="molecule type" value="Genomic_DNA"/>
</dbReference>
<evidence type="ECO:0000313" key="5">
    <source>
        <dbReference type="EMBL" id="POY70402.1"/>
    </source>
</evidence>
<keyword evidence="1 3" id="KW-0853">WD repeat</keyword>
<evidence type="ECO:0000256" key="1">
    <source>
        <dbReference type="ARBA" id="ARBA00022574"/>
    </source>
</evidence>
<dbReference type="CDD" id="cd00200">
    <property type="entry name" value="WD40"/>
    <property type="match status" value="1"/>
</dbReference>
<dbReference type="InterPro" id="IPR015943">
    <property type="entry name" value="WD40/YVTN_repeat-like_dom_sf"/>
</dbReference>
<dbReference type="Proteomes" id="UP000237144">
    <property type="component" value="Unassembled WGS sequence"/>
</dbReference>
<dbReference type="Pfam" id="PF00400">
    <property type="entry name" value="WD40"/>
    <property type="match status" value="7"/>
</dbReference>
<dbReference type="STRING" id="741276.A0A2S5B0T8"/>
<sequence length="372" mass="41403">MSTTSPPVSATDGSVPPTPSTPAQVTAAIEAQDRRKGSEHLDWPKLFRDHWQLDQRWKRGKPSWSWFEGHEDSVYCCQFDERKIVSGSSQVADDVQHSTQRDRTIRVWDIASGETTHVLRGHEGSVLCLQYDSEILVTGSSDSTVIVWDLVGDPATGRGKYEEKMKLVGHGMGVLDLCFDDQYIVSCSKDTKTHVWERATGTLYRVLQGHRGPVNAVQIQGDRVLTASGDSLMKLWDLHSGQALRTFTGHTRGLACVSWAPSGRYFVSSSNDKTIKLWDASSGECIRTFVGHADLVRGLAYDEKCSRIVSAGYDRTTRIWDAETGEMVHKFNSHSSLVFDVSFSASKIVSSSHDRRILLMDFGVGLDVDKFL</sequence>
<dbReference type="InterPro" id="IPR001680">
    <property type="entry name" value="WD40_rpt"/>
</dbReference>
<dbReference type="PANTHER" id="PTHR22847">
    <property type="entry name" value="WD40 REPEAT PROTEIN"/>
    <property type="match status" value="1"/>
</dbReference>
<keyword evidence="6" id="KW-1185">Reference proteome</keyword>
<dbReference type="InterPro" id="IPR036322">
    <property type="entry name" value="WD40_repeat_dom_sf"/>
</dbReference>
<accession>A0A2S5B0T8</accession>
<evidence type="ECO:0000256" key="3">
    <source>
        <dbReference type="PROSITE-ProRule" id="PRU00221"/>
    </source>
</evidence>